<accession>A0A5B9Q7T1</accession>
<dbReference type="Pfam" id="PF00392">
    <property type="entry name" value="GntR"/>
    <property type="match status" value="1"/>
</dbReference>
<feature type="domain" description="HTH gntR-type" evidence="4">
    <location>
        <begin position="11"/>
        <end position="79"/>
    </location>
</feature>
<sequence>MQFQCDTASRTPIYRQLTDQVRAAVARGRIQPGDRLPSVRQLSRELVVNPNTVARAYTELEREGTLVTQQGRGVFVAEPRNDLTKRARQKQLEEHLDQLFVEAVHLGFSAEELLQLIHKRQERFTFSVEENPS</sequence>
<dbReference type="GO" id="GO:0003677">
    <property type="term" value="F:DNA binding"/>
    <property type="evidence" value="ECO:0007669"/>
    <property type="project" value="UniProtKB-KW"/>
</dbReference>
<dbReference type="PANTHER" id="PTHR38445:SF7">
    <property type="entry name" value="GNTR-FAMILY TRANSCRIPTIONAL REGULATOR"/>
    <property type="match status" value="1"/>
</dbReference>
<gene>
    <name evidence="5" type="primary">ytrA_3</name>
    <name evidence="5" type="ORF">Pr1d_23580</name>
</gene>
<dbReference type="GO" id="GO:0003700">
    <property type="term" value="F:DNA-binding transcription factor activity"/>
    <property type="evidence" value="ECO:0007669"/>
    <property type="project" value="InterPro"/>
</dbReference>
<protein>
    <submittedName>
        <fullName evidence="5">HTH-type transcriptional repressor YtrA</fullName>
    </submittedName>
</protein>
<dbReference type="OrthoDB" id="9801546at2"/>
<evidence type="ECO:0000256" key="1">
    <source>
        <dbReference type="ARBA" id="ARBA00023015"/>
    </source>
</evidence>
<keyword evidence="6" id="KW-1185">Reference proteome</keyword>
<evidence type="ECO:0000256" key="3">
    <source>
        <dbReference type="ARBA" id="ARBA00023163"/>
    </source>
</evidence>
<name>A0A5B9Q7T1_9BACT</name>
<evidence type="ECO:0000313" key="5">
    <source>
        <dbReference type="EMBL" id="QEG35067.1"/>
    </source>
</evidence>
<dbReference type="AlphaFoldDB" id="A0A5B9Q7T1"/>
<dbReference type="InterPro" id="IPR000524">
    <property type="entry name" value="Tscrpt_reg_HTH_GntR"/>
</dbReference>
<keyword evidence="3" id="KW-0804">Transcription</keyword>
<dbReference type="CDD" id="cd07377">
    <property type="entry name" value="WHTH_GntR"/>
    <property type="match status" value="1"/>
</dbReference>
<proteinExistence type="predicted"/>
<dbReference type="InterPro" id="IPR036388">
    <property type="entry name" value="WH-like_DNA-bd_sf"/>
</dbReference>
<dbReference type="SUPFAM" id="SSF46785">
    <property type="entry name" value="Winged helix' DNA-binding domain"/>
    <property type="match status" value="1"/>
</dbReference>
<evidence type="ECO:0000256" key="2">
    <source>
        <dbReference type="ARBA" id="ARBA00023125"/>
    </source>
</evidence>
<evidence type="ECO:0000259" key="4">
    <source>
        <dbReference type="PROSITE" id="PS50949"/>
    </source>
</evidence>
<evidence type="ECO:0000313" key="6">
    <source>
        <dbReference type="Proteomes" id="UP000323917"/>
    </source>
</evidence>
<dbReference type="InterPro" id="IPR036390">
    <property type="entry name" value="WH_DNA-bd_sf"/>
</dbReference>
<dbReference type="EMBL" id="CP042913">
    <property type="protein sequence ID" value="QEG35067.1"/>
    <property type="molecule type" value="Genomic_DNA"/>
</dbReference>
<keyword evidence="2" id="KW-0238">DNA-binding</keyword>
<keyword evidence="1" id="KW-0805">Transcription regulation</keyword>
<dbReference type="Gene3D" id="1.10.10.10">
    <property type="entry name" value="Winged helix-like DNA-binding domain superfamily/Winged helix DNA-binding domain"/>
    <property type="match status" value="1"/>
</dbReference>
<organism evidence="5 6">
    <name type="scientific">Bythopirellula goksoeyrii</name>
    <dbReference type="NCBI Taxonomy" id="1400387"/>
    <lineage>
        <taxon>Bacteria</taxon>
        <taxon>Pseudomonadati</taxon>
        <taxon>Planctomycetota</taxon>
        <taxon>Planctomycetia</taxon>
        <taxon>Pirellulales</taxon>
        <taxon>Lacipirellulaceae</taxon>
        <taxon>Bythopirellula</taxon>
    </lineage>
</organism>
<dbReference type="Proteomes" id="UP000323917">
    <property type="component" value="Chromosome"/>
</dbReference>
<dbReference type="SMART" id="SM00345">
    <property type="entry name" value="HTH_GNTR"/>
    <property type="match status" value="1"/>
</dbReference>
<dbReference type="PANTHER" id="PTHR38445">
    <property type="entry name" value="HTH-TYPE TRANSCRIPTIONAL REPRESSOR YTRA"/>
    <property type="match status" value="1"/>
</dbReference>
<dbReference type="PROSITE" id="PS50949">
    <property type="entry name" value="HTH_GNTR"/>
    <property type="match status" value="1"/>
</dbReference>
<dbReference type="KEGG" id="bgok:Pr1d_23580"/>
<reference evidence="5 6" key="1">
    <citation type="submission" date="2019-08" db="EMBL/GenBank/DDBJ databases">
        <title>Deep-cultivation of Planctomycetes and their phenomic and genomic characterization uncovers novel biology.</title>
        <authorList>
            <person name="Wiegand S."/>
            <person name="Jogler M."/>
            <person name="Boedeker C."/>
            <person name="Pinto D."/>
            <person name="Vollmers J."/>
            <person name="Rivas-Marin E."/>
            <person name="Kohn T."/>
            <person name="Peeters S.H."/>
            <person name="Heuer A."/>
            <person name="Rast P."/>
            <person name="Oberbeckmann S."/>
            <person name="Bunk B."/>
            <person name="Jeske O."/>
            <person name="Meyerdierks A."/>
            <person name="Storesund J.E."/>
            <person name="Kallscheuer N."/>
            <person name="Luecker S."/>
            <person name="Lage O.M."/>
            <person name="Pohl T."/>
            <person name="Merkel B.J."/>
            <person name="Hornburger P."/>
            <person name="Mueller R.-W."/>
            <person name="Bruemmer F."/>
            <person name="Labrenz M."/>
            <person name="Spormann A.M."/>
            <person name="Op den Camp H."/>
            <person name="Overmann J."/>
            <person name="Amann R."/>
            <person name="Jetten M.S.M."/>
            <person name="Mascher T."/>
            <person name="Medema M.H."/>
            <person name="Devos D.P."/>
            <person name="Kaster A.-K."/>
            <person name="Ovreas L."/>
            <person name="Rohde M."/>
            <person name="Galperin M.Y."/>
            <person name="Jogler C."/>
        </authorList>
    </citation>
    <scope>NUCLEOTIDE SEQUENCE [LARGE SCALE GENOMIC DNA]</scope>
    <source>
        <strain evidence="5 6">Pr1d</strain>
    </source>
</reference>
<dbReference type="RefSeq" id="WP_148073625.1">
    <property type="nucleotide sequence ID" value="NZ_CP042913.1"/>
</dbReference>